<keyword evidence="1" id="KW-0812">Transmembrane</keyword>
<dbReference type="Proteomes" id="UP001219956">
    <property type="component" value="Unassembled WGS sequence"/>
</dbReference>
<protein>
    <submittedName>
        <fullName evidence="2">Uncharacterized protein</fullName>
    </submittedName>
</protein>
<keyword evidence="1" id="KW-0472">Membrane</keyword>
<keyword evidence="1" id="KW-1133">Transmembrane helix</keyword>
<gene>
    <name evidence="2" type="ORF">PQU95_14365</name>
</gene>
<comment type="caution">
    <text evidence="2">The sequence shown here is derived from an EMBL/GenBank/DDBJ whole genome shotgun (WGS) entry which is preliminary data.</text>
</comment>
<evidence type="ECO:0000256" key="1">
    <source>
        <dbReference type="SAM" id="Phobius"/>
    </source>
</evidence>
<evidence type="ECO:0000313" key="3">
    <source>
        <dbReference type="Proteomes" id="UP001219956"/>
    </source>
</evidence>
<name>A0ABT5J0N8_9NEIS</name>
<organism evidence="2 3">
    <name type="scientific">Vogesella aquatica</name>
    <dbReference type="NCBI Taxonomy" id="2984206"/>
    <lineage>
        <taxon>Bacteria</taxon>
        <taxon>Pseudomonadati</taxon>
        <taxon>Pseudomonadota</taxon>
        <taxon>Betaproteobacteria</taxon>
        <taxon>Neisseriales</taxon>
        <taxon>Chromobacteriaceae</taxon>
        <taxon>Vogesella</taxon>
    </lineage>
</organism>
<accession>A0ABT5J0N8</accession>
<keyword evidence="3" id="KW-1185">Reference proteome</keyword>
<sequence>MKKLSRQQWLFVGIALICFAVLKAGLIYWYLQNKGSELQRQDVSCSNLQQGCTLPDGSVLRFDRTPRHSQPFLISLSKQGGTAPAAEFSMEKMDMGFNRYRFIDGQSQWQAKVTLPVCISGSGDWLLDLKYSDHSYRVRFKSQ</sequence>
<feature type="transmembrane region" description="Helical" evidence="1">
    <location>
        <begin position="9"/>
        <end position="31"/>
    </location>
</feature>
<reference evidence="2 3" key="1">
    <citation type="submission" date="2023-01" db="EMBL/GenBank/DDBJ databases">
        <title>Novel species of the genus Vogesella isolated from rivers.</title>
        <authorList>
            <person name="Lu H."/>
        </authorList>
    </citation>
    <scope>NUCLEOTIDE SEQUENCE [LARGE SCALE GENOMIC DNA]</scope>
    <source>
        <strain evidence="2 3">DC21W</strain>
    </source>
</reference>
<dbReference type="RefSeq" id="WP_272752636.1">
    <property type="nucleotide sequence ID" value="NZ_JAQQLF010000019.1"/>
</dbReference>
<dbReference type="EMBL" id="JAQQLF010000019">
    <property type="protein sequence ID" value="MDC7718393.1"/>
    <property type="molecule type" value="Genomic_DNA"/>
</dbReference>
<proteinExistence type="predicted"/>
<evidence type="ECO:0000313" key="2">
    <source>
        <dbReference type="EMBL" id="MDC7718393.1"/>
    </source>
</evidence>